<evidence type="ECO:0000256" key="2">
    <source>
        <dbReference type="SAM" id="SignalP"/>
    </source>
</evidence>
<keyword evidence="1" id="KW-0472">Membrane</keyword>
<comment type="caution">
    <text evidence="3">The sequence shown here is derived from an EMBL/GenBank/DDBJ whole genome shotgun (WGS) entry which is preliminary data.</text>
</comment>
<organism evidence="3 4">
    <name type="scientific">Candidatus Campbellbacteria bacterium RIFCSPLOWO2_01_FULL_34_15</name>
    <dbReference type="NCBI Taxonomy" id="1797579"/>
    <lineage>
        <taxon>Bacteria</taxon>
        <taxon>Candidatus Campbelliibacteriota</taxon>
    </lineage>
</organism>
<sequence length="674" mass="75944">MKKNIKITLKFVLIFLISYGGNVSASSTSGIVDSTYKHAWSENVGWLNFGTSEGNIVVNDSGLTGYFWGENIGWVSLNCSNDNSCSSVDYAVENDGYGNLSGYAWSENTGWINFSPDYGGVTIDASGDFSGYAYSESTGWIVFNCATTNSCGSVDYKVKTDWRPISSRPQCNNSLDDDNDGSVDYPNDQGCGSLDDNDETNPVFGGGIISGLIPNPNNFVEEIVPNVPKILEEVFEDFQDITRDVAKKITEGIKKTPVISTIWGFFNPDKSDDRDNIPVDKLVSKDTPLSMRGQWDLMSSFALEKFVLAPLPKEIRVLAQKFPEFGKTLEEVGVRKLTDIEKLREAKLILPSLAETKGLPVGELTLEEKRKIPTEIVFAKTSGHMIDFDIVLSLNDKNRLEQKITTISGKSLQLSLKPENPVKSIRGFVVLKPQNHISVSDDESGIISKLSFPIQELMASVVFSEPVFAREQKETVEIENKLVLLEFEYTDPDSDGIYTAEIQMPVVEGEYEIITVLDFYDEELGRKEIRLIAVVDPEGYVYEKFGKKEIRIPDVVVSIYRLDSNTNEYVLWPAKEYQQQNPQTTDVTGKYSFLVPEGMYYLKAEAKKYSVYESEPFQVESGRGVHMNIEIKSKYSWLKIFDWKIVLLLFVVILLSYNFYRDKIRENLLNQKIK</sequence>
<dbReference type="InterPro" id="IPR008969">
    <property type="entry name" value="CarboxyPept-like_regulatory"/>
</dbReference>
<gene>
    <name evidence="3" type="ORF">A2996_03205</name>
</gene>
<keyword evidence="1" id="KW-1133">Transmembrane helix</keyword>
<dbReference type="STRING" id="1797579.A2996_03205"/>
<feature type="transmembrane region" description="Helical" evidence="1">
    <location>
        <begin position="641"/>
        <end position="660"/>
    </location>
</feature>
<evidence type="ECO:0000313" key="3">
    <source>
        <dbReference type="EMBL" id="OGD69330.1"/>
    </source>
</evidence>
<keyword evidence="2" id="KW-0732">Signal</keyword>
<reference evidence="3 4" key="1">
    <citation type="journal article" date="2016" name="Nat. Commun.">
        <title>Thousands of microbial genomes shed light on interconnected biogeochemical processes in an aquifer system.</title>
        <authorList>
            <person name="Anantharaman K."/>
            <person name="Brown C.T."/>
            <person name="Hug L.A."/>
            <person name="Sharon I."/>
            <person name="Castelle C.J."/>
            <person name="Probst A.J."/>
            <person name="Thomas B.C."/>
            <person name="Singh A."/>
            <person name="Wilkins M.J."/>
            <person name="Karaoz U."/>
            <person name="Brodie E.L."/>
            <person name="Williams K.H."/>
            <person name="Hubbard S.S."/>
            <person name="Banfield J.F."/>
        </authorList>
    </citation>
    <scope>NUCLEOTIDE SEQUENCE [LARGE SCALE GENOMIC DNA]</scope>
</reference>
<accession>A0A1F5EPT2</accession>
<dbReference type="Proteomes" id="UP000176865">
    <property type="component" value="Unassembled WGS sequence"/>
</dbReference>
<feature type="chain" id="PRO_5009518356" description="Carboxypeptidase regulatory-like domain-containing protein" evidence="2">
    <location>
        <begin position="26"/>
        <end position="674"/>
    </location>
</feature>
<dbReference type="Gene3D" id="2.60.40.1120">
    <property type="entry name" value="Carboxypeptidase-like, regulatory domain"/>
    <property type="match status" value="1"/>
</dbReference>
<evidence type="ECO:0000313" key="4">
    <source>
        <dbReference type="Proteomes" id="UP000176865"/>
    </source>
</evidence>
<evidence type="ECO:0000256" key="1">
    <source>
        <dbReference type="SAM" id="Phobius"/>
    </source>
</evidence>
<name>A0A1F5EPT2_9BACT</name>
<evidence type="ECO:0008006" key="5">
    <source>
        <dbReference type="Google" id="ProtNLM"/>
    </source>
</evidence>
<dbReference type="EMBL" id="MFAB01000003">
    <property type="protein sequence ID" value="OGD69330.1"/>
    <property type="molecule type" value="Genomic_DNA"/>
</dbReference>
<proteinExistence type="predicted"/>
<keyword evidence="1" id="KW-0812">Transmembrane</keyword>
<dbReference type="SUPFAM" id="SSF49464">
    <property type="entry name" value="Carboxypeptidase regulatory domain-like"/>
    <property type="match status" value="1"/>
</dbReference>
<dbReference type="AlphaFoldDB" id="A0A1F5EPT2"/>
<feature type="signal peptide" evidence="2">
    <location>
        <begin position="1"/>
        <end position="25"/>
    </location>
</feature>
<protein>
    <recommendedName>
        <fullName evidence="5">Carboxypeptidase regulatory-like domain-containing protein</fullName>
    </recommendedName>
</protein>